<dbReference type="EMBL" id="VDFU01000008">
    <property type="protein sequence ID" value="TNC50075.1"/>
    <property type="molecule type" value="Genomic_DNA"/>
</dbReference>
<evidence type="ECO:0000313" key="3">
    <source>
        <dbReference type="Proteomes" id="UP000305887"/>
    </source>
</evidence>
<dbReference type="RefSeq" id="WP_139076398.1">
    <property type="nucleotide sequence ID" value="NZ_VDFU01000008.1"/>
</dbReference>
<gene>
    <name evidence="2" type="ORF">FHG66_08895</name>
</gene>
<evidence type="ECO:0000256" key="1">
    <source>
        <dbReference type="SAM" id="SignalP"/>
    </source>
</evidence>
<accession>A0A5C4MY62</accession>
<protein>
    <submittedName>
        <fullName evidence="2">Uncharacterized protein</fullName>
    </submittedName>
</protein>
<keyword evidence="1" id="KW-0732">Signal</keyword>
<proteinExistence type="predicted"/>
<feature type="chain" id="PRO_5023025608" evidence="1">
    <location>
        <begin position="18"/>
        <end position="135"/>
    </location>
</feature>
<dbReference type="OrthoDB" id="7304934at2"/>
<organism evidence="2 3">
    <name type="scientific">Rubellimicrobium rubrum</name>
    <dbReference type="NCBI Taxonomy" id="2585369"/>
    <lineage>
        <taxon>Bacteria</taxon>
        <taxon>Pseudomonadati</taxon>
        <taxon>Pseudomonadota</taxon>
        <taxon>Alphaproteobacteria</taxon>
        <taxon>Rhodobacterales</taxon>
        <taxon>Roseobacteraceae</taxon>
        <taxon>Rubellimicrobium</taxon>
    </lineage>
</organism>
<dbReference type="Proteomes" id="UP000305887">
    <property type="component" value="Unassembled WGS sequence"/>
</dbReference>
<reference evidence="2 3" key="1">
    <citation type="submission" date="2019-06" db="EMBL/GenBank/DDBJ databases">
        <title>YIM 131921 draft genome.</title>
        <authorList>
            <person name="Jiang L."/>
        </authorList>
    </citation>
    <scope>NUCLEOTIDE SEQUENCE [LARGE SCALE GENOMIC DNA]</scope>
    <source>
        <strain evidence="2 3">YIM 131921</strain>
    </source>
</reference>
<evidence type="ECO:0000313" key="2">
    <source>
        <dbReference type="EMBL" id="TNC50075.1"/>
    </source>
</evidence>
<feature type="signal peptide" evidence="1">
    <location>
        <begin position="1"/>
        <end position="17"/>
    </location>
</feature>
<sequence>MRILVLAFVALAAPALAQEVVTAEEFESLVEGRTLTYGEPGQEPYGLEHYFPNRRVTWAFVGSDECIEGTWHAEGPPDAPAICFDYQNDLETQCWRIFRDGDGLRAEYLNDGGTATMLYELADDPNGLVCGGVGV</sequence>
<comment type="caution">
    <text evidence="2">The sequence shown here is derived from an EMBL/GenBank/DDBJ whole genome shotgun (WGS) entry which is preliminary data.</text>
</comment>
<keyword evidence="3" id="KW-1185">Reference proteome</keyword>
<dbReference type="AlphaFoldDB" id="A0A5C4MY62"/>
<name>A0A5C4MY62_9RHOB</name>